<gene>
    <name evidence="2" type="ORF">D0861_02738</name>
</gene>
<organism evidence="2 3">
    <name type="scientific">Hortaea werneckii</name>
    <name type="common">Black yeast</name>
    <name type="synonym">Cladosporium werneckii</name>
    <dbReference type="NCBI Taxonomy" id="91943"/>
    <lineage>
        <taxon>Eukaryota</taxon>
        <taxon>Fungi</taxon>
        <taxon>Dikarya</taxon>
        <taxon>Ascomycota</taxon>
        <taxon>Pezizomycotina</taxon>
        <taxon>Dothideomycetes</taxon>
        <taxon>Dothideomycetidae</taxon>
        <taxon>Mycosphaerellales</taxon>
        <taxon>Teratosphaeriaceae</taxon>
        <taxon>Hortaea</taxon>
    </lineage>
</organism>
<dbReference type="OrthoDB" id="2563633at2759"/>
<evidence type="ECO:0000256" key="1">
    <source>
        <dbReference type="SAM" id="Phobius"/>
    </source>
</evidence>
<dbReference type="Proteomes" id="UP000268823">
    <property type="component" value="Unassembled WGS sequence"/>
</dbReference>
<keyword evidence="1" id="KW-0472">Membrane</keyword>
<evidence type="ECO:0000313" key="2">
    <source>
        <dbReference type="EMBL" id="RMY91976.1"/>
    </source>
</evidence>
<feature type="transmembrane region" description="Helical" evidence="1">
    <location>
        <begin position="142"/>
        <end position="161"/>
    </location>
</feature>
<name>A0A3M7FTI9_HORWE</name>
<reference evidence="2 3" key="1">
    <citation type="journal article" date="2018" name="BMC Genomics">
        <title>Genomic evidence for intraspecific hybridization in a clonal and extremely halotolerant yeast.</title>
        <authorList>
            <person name="Gostincar C."/>
            <person name="Stajich J.E."/>
            <person name="Zupancic J."/>
            <person name="Zalar P."/>
            <person name="Gunde-Cimerman N."/>
        </authorList>
    </citation>
    <scope>NUCLEOTIDE SEQUENCE [LARGE SCALE GENOMIC DNA]</scope>
    <source>
        <strain evidence="2 3">EXF-2788</strain>
    </source>
</reference>
<sequence length="176" mass="18704">MTFNGTRLFRYALLGEAAINIASAIPIILNPDSMLKFLVRGPTMINPATRTLTQWFATLTASPILNAVLRSSHRFGGLTLALTVPILLSYPNPHPSRGSSSDVMARRRTTYLTLGAGELALGTIMAAQYLLGDSGLTDGALLGGMGTMGGIAAMRGFFLYVRPSWMAAQGNAEKAL</sequence>
<protein>
    <submittedName>
        <fullName evidence="2">Uncharacterized protein</fullName>
    </submittedName>
</protein>
<evidence type="ECO:0000313" key="3">
    <source>
        <dbReference type="Proteomes" id="UP000268823"/>
    </source>
</evidence>
<comment type="caution">
    <text evidence="2">The sequence shown here is derived from an EMBL/GenBank/DDBJ whole genome shotgun (WGS) entry which is preliminary data.</text>
</comment>
<proteinExistence type="predicted"/>
<feature type="transmembrane region" description="Helical" evidence="1">
    <location>
        <begin position="12"/>
        <end position="29"/>
    </location>
</feature>
<feature type="transmembrane region" description="Helical" evidence="1">
    <location>
        <begin position="111"/>
        <end position="130"/>
    </location>
</feature>
<accession>A0A3M7FTI9</accession>
<dbReference type="EMBL" id="QWIR01000034">
    <property type="protein sequence ID" value="RMY91976.1"/>
    <property type="molecule type" value="Genomic_DNA"/>
</dbReference>
<keyword evidence="1" id="KW-0812">Transmembrane</keyword>
<dbReference type="AlphaFoldDB" id="A0A3M7FTI9"/>
<keyword evidence="1" id="KW-1133">Transmembrane helix</keyword>